<feature type="region of interest" description="Disordered" evidence="6">
    <location>
        <begin position="308"/>
        <end position="496"/>
    </location>
</feature>
<name>A0ABN3J3G9_9ACTN</name>
<feature type="compositionally biased region" description="Pro residues" evidence="6">
    <location>
        <begin position="458"/>
        <end position="476"/>
    </location>
</feature>
<evidence type="ECO:0000259" key="7">
    <source>
        <dbReference type="PROSITE" id="PS50011"/>
    </source>
</evidence>
<evidence type="ECO:0000256" key="6">
    <source>
        <dbReference type="SAM" id="MobiDB-lite"/>
    </source>
</evidence>
<feature type="compositionally biased region" description="Low complexity" evidence="6">
    <location>
        <begin position="423"/>
        <end position="438"/>
    </location>
</feature>
<evidence type="ECO:0000256" key="4">
    <source>
        <dbReference type="ARBA" id="ARBA00022777"/>
    </source>
</evidence>
<keyword evidence="4" id="KW-0418">Kinase</keyword>
<evidence type="ECO:0000256" key="2">
    <source>
        <dbReference type="ARBA" id="ARBA00022679"/>
    </source>
</evidence>
<evidence type="ECO:0000313" key="9">
    <source>
        <dbReference type="Proteomes" id="UP001499986"/>
    </source>
</evidence>
<dbReference type="PROSITE" id="PS00108">
    <property type="entry name" value="PROTEIN_KINASE_ST"/>
    <property type="match status" value="1"/>
</dbReference>
<dbReference type="InterPro" id="IPR008271">
    <property type="entry name" value="Ser/Thr_kinase_AS"/>
</dbReference>
<keyword evidence="2" id="KW-0808">Transferase</keyword>
<evidence type="ECO:0000256" key="5">
    <source>
        <dbReference type="ARBA" id="ARBA00022840"/>
    </source>
</evidence>
<evidence type="ECO:0000313" key="8">
    <source>
        <dbReference type="EMBL" id="GAA2421339.1"/>
    </source>
</evidence>
<dbReference type="InterPro" id="IPR050660">
    <property type="entry name" value="NEK_Ser/Thr_kinase"/>
</dbReference>
<dbReference type="PANTHER" id="PTHR43671:SF13">
    <property type="entry name" value="SERINE_THREONINE-PROTEIN KINASE NEK2"/>
    <property type="match status" value="1"/>
</dbReference>
<feature type="compositionally biased region" description="Low complexity" evidence="6">
    <location>
        <begin position="445"/>
        <end position="457"/>
    </location>
</feature>
<dbReference type="EMBL" id="BAAASE010000013">
    <property type="protein sequence ID" value="GAA2421339.1"/>
    <property type="molecule type" value="Genomic_DNA"/>
</dbReference>
<dbReference type="PANTHER" id="PTHR43671">
    <property type="entry name" value="SERINE/THREONINE-PROTEIN KINASE NEK"/>
    <property type="match status" value="1"/>
</dbReference>
<keyword evidence="3" id="KW-0547">Nucleotide-binding</keyword>
<evidence type="ECO:0000256" key="1">
    <source>
        <dbReference type="ARBA" id="ARBA00012513"/>
    </source>
</evidence>
<organism evidence="8 9">
    <name type="scientific">Streptomyces coeruleofuscus</name>
    <dbReference type="NCBI Taxonomy" id="66879"/>
    <lineage>
        <taxon>Bacteria</taxon>
        <taxon>Bacillati</taxon>
        <taxon>Actinomycetota</taxon>
        <taxon>Actinomycetes</taxon>
        <taxon>Kitasatosporales</taxon>
        <taxon>Streptomycetaceae</taxon>
        <taxon>Streptomyces</taxon>
    </lineage>
</organism>
<dbReference type="EC" id="2.7.11.1" evidence="1"/>
<evidence type="ECO:0000256" key="3">
    <source>
        <dbReference type="ARBA" id="ARBA00022741"/>
    </source>
</evidence>
<dbReference type="RefSeq" id="WP_346139248.1">
    <property type="nucleotide sequence ID" value="NZ_BAAASE010000013.1"/>
</dbReference>
<dbReference type="Gene3D" id="1.10.510.10">
    <property type="entry name" value="Transferase(Phosphotransferase) domain 1"/>
    <property type="match status" value="1"/>
</dbReference>
<dbReference type="Proteomes" id="UP001499986">
    <property type="component" value="Unassembled WGS sequence"/>
</dbReference>
<accession>A0ABN3J3G9</accession>
<dbReference type="SUPFAM" id="SSF56112">
    <property type="entry name" value="Protein kinase-like (PK-like)"/>
    <property type="match status" value="1"/>
</dbReference>
<dbReference type="Pfam" id="PF00069">
    <property type="entry name" value="Pkinase"/>
    <property type="match status" value="1"/>
</dbReference>
<dbReference type="InterPro" id="IPR000719">
    <property type="entry name" value="Prot_kinase_dom"/>
</dbReference>
<feature type="domain" description="Protein kinase" evidence="7">
    <location>
        <begin position="8"/>
        <end position="276"/>
    </location>
</feature>
<dbReference type="CDD" id="cd14014">
    <property type="entry name" value="STKc_PknB_like"/>
    <property type="match status" value="1"/>
</dbReference>
<dbReference type="SMART" id="SM00220">
    <property type="entry name" value="S_TKc"/>
    <property type="match status" value="1"/>
</dbReference>
<reference evidence="8 9" key="1">
    <citation type="journal article" date="2019" name="Int. J. Syst. Evol. Microbiol.">
        <title>The Global Catalogue of Microorganisms (GCM) 10K type strain sequencing project: providing services to taxonomists for standard genome sequencing and annotation.</title>
        <authorList>
            <consortium name="The Broad Institute Genomics Platform"/>
            <consortium name="The Broad Institute Genome Sequencing Center for Infectious Disease"/>
            <person name="Wu L."/>
            <person name="Ma J."/>
        </authorList>
    </citation>
    <scope>NUCLEOTIDE SEQUENCE [LARGE SCALE GENOMIC DNA]</scope>
    <source>
        <strain evidence="8 9">JCM 4358</strain>
    </source>
</reference>
<dbReference type="PROSITE" id="PS50011">
    <property type="entry name" value="PROTEIN_KINASE_DOM"/>
    <property type="match status" value="1"/>
</dbReference>
<comment type="caution">
    <text evidence="8">The sequence shown here is derived from an EMBL/GenBank/DDBJ whole genome shotgun (WGS) entry which is preliminary data.</text>
</comment>
<keyword evidence="5" id="KW-0067">ATP-binding</keyword>
<protein>
    <recommendedName>
        <fullName evidence="1">non-specific serine/threonine protein kinase</fullName>
        <ecNumber evidence="1">2.7.11.1</ecNumber>
    </recommendedName>
</protein>
<proteinExistence type="predicted"/>
<feature type="compositionally biased region" description="Pro residues" evidence="6">
    <location>
        <begin position="364"/>
        <end position="373"/>
    </location>
</feature>
<dbReference type="InterPro" id="IPR011009">
    <property type="entry name" value="Kinase-like_dom_sf"/>
</dbReference>
<sequence length="563" mass="60837">MRPVGSKYLLEEPLGRGATGTVWRARQRETAGAEAAVPGQPGETVAIKVLKEELASDADIVMRFLRERSVLLRLTHPNIVRVRDLVVEGELLALVMDLVEGPDLHRYLRENGPFSPVAAALLTAQIADALAASHADGVVHRDLKPANVLLQQYDGQMHPLLTDFGIARLADSPGLTRTQEFVGTPAYVAPESAEGRPQTSAVDIYGAGILLYELVTGRPPFAGGSALEVLHQHLSAEPRRPSTVPDPLWTVIERCLRKNPDERPSAVNLARGLRVVAEGIGVHANSAQIAAAEGVGALLVPDPAPAPVPDMSGAADPTQVLPQGAGSYDPNAATSVMPHTGGPAGAADPTAVLPNRGAADPTAVMPPVPPGSPGHPGQQGQQGGPEDPHPWQNQLRAARDRNEQTQVQYLDPNEDPLRRRPQRQVARPQQPPQRGRQPQPGPGYGHPQQQPQQYAPQPQRPQPPQRYAPPAPPQQPQQPQRPQREPRQPRQRSANRMRIPGLGCLKGCLFTIVILFVAGWLIWELSPLQEWIGTGKGYWDQLTDWFNTVTGWFEKLGSSSGTN</sequence>
<gene>
    <name evidence="8" type="ORF">GCM10010255_72390</name>
</gene>
<keyword evidence="9" id="KW-1185">Reference proteome</keyword>